<dbReference type="EC" id="3.4.19.12" evidence="2"/>
<reference evidence="8" key="1">
    <citation type="submission" date="2021-01" db="EMBL/GenBank/DDBJ databases">
        <authorList>
            <consortium name="Genoscope - CEA"/>
            <person name="William W."/>
        </authorList>
    </citation>
    <scope>NUCLEOTIDE SEQUENCE</scope>
</reference>
<dbReference type="PROSITE" id="PS50235">
    <property type="entry name" value="USP_3"/>
    <property type="match status" value="1"/>
</dbReference>
<dbReference type="OrthoDB" id="2420415at2759"/>
<organism evidence="8 9">
    <name type="scientific">Paramecium octaurelia</name>
    <dbReference type="NCBI Taxonomy" id="43137"/>
    <lineage>
        <taxon>Eukaryota</taxon>
        <taxon>Sar</taxon>
        <taxon>Alveolata</taxon>
        <taxon>Ciliophora</taxon>
        <taxon>Intramacronucleata</taxon>
        <taxon>Oligohymenophorea</taxon>
        <taxon>Peniculida</taxon>
        <taxon>Parameciidae</taxon>
        <taxon>Paramecium</taxon>
    </lineage>
</organism>
<feature type="domain" description="USP" evidence="7">
    <location>
        <begin position="102"/>
        <end position="461"/>
    </location>
</feature>
<protein>
    <recommendedName>
        <fullName evidence="2">ubiquitinyl hydrolase 1</fullName>
        <ecNumber evidence="2">3.4.19.12</ecNumber>
    </recommendedName>
</protein>
<dbReference type="InterPro" id="IPR018200">
    <property type="entry name" value="USP_CS"/>
</dbReference>
<gene>
    <name evidence="8" type="ORF">POCTA_138.1.T1000118</name>
</gene>
<dbReference type="GO" id="GO:0070628">
    <property type="term" value="F:proteasome binding"/>
    <property type="evidence" value="ECO:0007669"/>
    <property type="project" value="TreeGrafter"/>
</dbReference>
<comment type="caution">
    <text evidence="8">The sequence shown here is derived from an EMBL/GenBank/DDBJ whole genome shotgun (WGS) entry which is preliminary data.</text>
</comment>
<evidence type="ECO:0000259" key="7">
    <source>
        <dbReference type="PROSITE" id="PS50235"/>
    </source>
</evidence>
<keyword evidence="9" id="KW-1185">Reference proteome</keyword>
<dbReference type="InterPro" id="IPR028889">
    <property type="entry name" value="USP"/>
</dbReference>
<proteinExistence type="predicted"/>
<dbReference type="GO" id="GO:0016579">
    <property type="term" value="P:protein deubiquitination"/>
    <property type="evidence" value="ECO:0007669"/>
    <property type="project" value="InterPro"/>
</dbReference>
<evidence type="ECO:0000256" key="2">
    <source>
        <dbReference type="ARBA" id="ARBA00012759"/>
    </source>
</evidence>
<dbReference type="Pfam" id="PF00443">
    <property type="entry name" value="UCH"/>
    <property type="match status" value="1"/>
</dbReference>
<dbReference type="FunFam" id="3.90.70.10:FF:000419">
    <property type="entry name" value="Uncharacterized protein"/>
    <property type="match status" value="1"/>
</dbReference>
<evidence type="ECO:0000256" key="4">
    <source>
        <dbReference type="ARBA" id="ARBA00022786"/>
    </source>
</evidence>
<evidence type="ECO:0000313" key="9">
    <source>
        <dbReference type="Proteomes" id="UP000683925"/>
    </source>
</evidence>
<evidence type="ECO:0000256" key="1">
    <source>
        <dbReference type="ARBA" id="ARBA00000707"/>
    </source>
</evidence>
<dbReference type="InterPro" id="IPR044635">
    <property type="entry name" value="UBP14-like"/>
</dbReference>
<dbReference type="AlphaFoldDB" id="A0A8S1WPQ0"/>
<dbReference type="PANTHER" id="PTHR43982:SF1">
    <property type="entry name" value="UBIQUITIN CARBOXYL-TERMINAL HYDROLASE 14"/>
    <property type="match status" value="1"/>
</dbReference>
<dbReference type="GO" id="GO:0004843">
    <property type="term" value="F:cysteine-type deubiquitinase activity"/>
    <property type="evidence" value="ECO:0007669"/>
    <property type="project" value="UniProtKB-EC"/>
</dbReference>
<sequence length="526" mass="63520">MSQSQQKEITDYCVNVLKWTRDQVQVYGPQCSWDKEKMIKTYNSFLPDNLQGRPQAQIIDQEAPNQLEIDEDEQLQQALIASQFEQDNIPIRDRLKHDYYPVGIQNLGNTCYFNCLLQIVFYNPKLVEEILQYKSQENNPPGENLQHLSQNFMIQLQHVIAQQMLWNQKYLKPILFYEATAKFEKQKPNQKVVSNNEFRDLSEYFTFFMELIDQSLSRNFNKLNDEINFFYNQQLEMQYIIKQDKQPQLQWHVGIQHKQIYSFLYKEIIENKTQIKELPRNLIFTIGRTDHQNKKIEDEFHFPQELYLDFVLGNQQATEHVQKYINQQYQTYKVHQQIKKQVDAFEKVINYYESLPTFDTFILNSLKFEHKQKIQEMKQYFPLNYHLLNQELEKSSKHLYQLAQIVIHTGSINQGHYYLYQYNFHMKKWFKYNDSVVLIQTEQEIMSDSIRQGNILIYINQEQKKKVVQYQQQLYDIETIRKIRGDQLLKQDNHQYDYLSMIPNHIGKEVIQSNTTFQNQYNEINK</sequence>
<evidence type="ECO:0000256" key="3">
    <source>
        <dbReference type="ARBA" id="ARBA00022670"/>
    </source>
</evidence>
<keyword evidence="4" id="KW-0833">Ubl conjugation pathway</keyword>
<evidence type="ECO:0000313" key="8">
    <source>
        <dbReference type="EMBL" id="CAD8191663.1"/>
    </source>
</evidence>
<keyword evidence="3" id="KW-0645">Protease</keyword>
<keyword evidence="6" id="KW-0788">Thiol protease</keyword>
<accession>A0A8S1WPQ0</accession>
<comment type="catalytic activity">
    <reaction evidence="1">
        <text>Thiol-dependent hydrolysis of ester, thioester, amide, peptide and isopeptide bonds formed by the C-terminal Gly of ubiquitin (a 76-residue protein attached to proteins as an intracellular targeting signal).</text>
        <dbReference type="EC" id="3.4.19.12"/>
    </reaction>
</comment>
<keyword evidence="5" id="KW-0378">Hydrolase</keyword>
<name>A0A8S1WPQ0_PAROT</name>
<dbReference type="InterPro" id="IPR001394">
    <property type="entry name" value="Peptidase_C19_UCH"/>
</dbReference>
<dbReference type="GO" id="GO:0043161">
    <property type="term" value="P:proteasome-mediated ubiquitin-dependent protein catabolic process"/>
    <property type="evidence" value="ECO:0007669"/>
    <property type="project" value="InterPro"/>
</dbReference>
<dbReference type="OMA" id="LWNQKYL"/>
<dbReference type="GO" id="GO:0061136">
    <property type="term" value="P:regulation of proteasomal protein catabolic process"/>
    <property type="evidence" value="ECO:0007669"/>
    <property type="project" value="TreeGrafter"/>
</dbReference>
<dbReference type="PANTHER" id="PTHR43982">
    <property type="entry name" value="UBIQUITIN CARBOXYL-TERMINAL HYDROLASE"/>
    <property type="match status" value="1"/>
</dbReference>
<dbReference type="Proteomes" id="UP000683925">
    <property type="component" value="Unassembled WGS sequence"/>
</dbReference>
<evidence type="ECO:0000256" key="5">
    <source>
        <dbReference type="ARBA" id="ARBA00022801"/>
    </source>
</evidence>
<dbReference type="EMBL" id="CAJJDP010000100">
    <property type="protein sequence ID" value="CAD8191663.1"/>
    <property type="molecule type" value="Genomic_DNA"/>
</dbReference>
<evidence type="ECO:0000256" key="6">
    <source>
        <dbReference type="ARBA" id="ARBA00022807"/>
    </source>
</evidence>
<dbReference type="PROSITE" id="PS00972">
    <property type="entry name" value="USP_1"/>
    <property type="match status" value="1"/>
</dbReference>